<organism evidence="1 2">
    <name type="scientific">Striga asiatica</name>
    <name type="common">Asiatic witchweed</name>
    <name type="synonym">Buchnera asiatica</name>
    <dbReference type="NCBI Taxonomy" id="4170"/>
    <lineage>
        <taxon>Eukaryota</taxon>
        <taxon>Viridiplantae</taxon>
        <taxon>Streptophyta</taxon>
        <taxon>Embryophyta</taxon>
        <taxon>Tracheophyta</taxon>
        <taxon>Spermatophyta</taxon>
        <taxon>Magnoliopsida</taxon>
        <taxon>eudicotyledons</taxon>
        <taxon>Gunneridae</taxon>
        <taxon>Pentapetalae</taxon>
        <taxon>asterids</taxon>
        <taxon>lamiids</taxon>
        <taxon>Lamiales</taxon>
        <taxon>Orobanchaceae</taxon>
        <taxon>Buchnereae</taxon>
        <taxon>Striga</taxon>
    </lineage>
</organism>
<proteinExistence type="predicted"/>
<dbReference type="EMBL" id="BKCP01006071">
    <property type="protein sequence ID" value="GER41278.1"/>
    <property type="molecule type" value="Genomic_DNA"/>
</dbReference>
<dbReference type="Proteomes" id="UP000325081">
    <property type="component" value="Unassembled WGS sequence"/>
</dbReference>
<name>A0A5A7Q8J3_STRAF</name>
<evidence type="ECO:0000313" key="1">
    <source>
        <dbReference type="EMBL" id="GER41278.1"/>
    </source>
</evidence>
<reference evidence="2" key="1">
    <citation type="journal article" date="2019" name="Curr. Biol.">
        <title>Genome Sequence of Striga asiatica Provides Insight into the Evolution of Plant Parasitism.</title>
        <authorList>
            <person name="Yoshida S."/>
            <person name="Kim S."/>
            <person name="Wafula E.K."/>
            <person name="Tanskanen J."/>
            <person name="Kim Y.M."/>
            <person name="Honaas L."/>
            <person name="Yang Z."/>
            <person name="Spallek T."/>
            <person name="Conn C.E."/>
            <person name="Ichihashi Y."/>
            <person name="Cheong K."/>
            <person name="Cui S."/>
            <person name="Der J.P."/>
            <person name="Gundlach H."/>
            <person name="Jiao Y."/>
            <person name="Hori C."/>
            <person name="Ishida J.K."/>
            <person name="Kasahara H."/>
            <person name="Kiba T."/>
            <person name="Kim M.S."/>
            <person name="Koo N."/>
            <person name="Laohavisit A."/>
            <person name="Lee Y.H."/>
            <person name="Lumba S."/>
            <person name="McCourt P."/>
            <person name="Mortimer J.C."/>
            <person name="Mutuku J.M."/>
            <person name="Nomura T."/>
            <person name="Sasaki-Sekimoto Y."/>
            <person name="Seto Y."/>
            <person name="Wang Y."/>
            <person name="Wakatake T."/>
            <person name="Sakakibara H."/>
            <person name="Demura T."/>
            <person name="Yamaguchi S."/>
            <person name="Yoneyama K."/>
            <person name="Manabe R.I."/>
            <person name="Nelson D.C."/>
            <person name="Schulman A.H."/>
            <person name="Timko M.P."/>
            <person name="dePamphilis C.W."/>
            <person name="Choi D."/>
            <person name="Shirasu K."/>
        </authorList>
    </citation>
    <scope>NUCLEOTIDE SEQUENCE [LARGE SCALE GENOMIC DNA]</scope>
    <source>
        <strain evidence="2">cv. UVA1</strain>
    </source>
</reference>
<dbReference type="AlphaFoldDB" id="A0A5A7Q8J3"/>
<evidence type="ECO:0000313" key="2">
    <source>
        <dbReference type="Proteomes" id="UP000325081"/>
    </source>
</evidence>
<gene>
    <name evidence="1" type="ORF">STAS_17981</name>
</gene>
<protein>
    <submittedName>
        <fullName evidence="1">1D-myo-inositol2-acetamido-2-deoxy-alpha-D-glucopyranoside deacetylase 1</fullName>
    </submittedName>
</protein>
<comment type="caution">
    <text evidence="1">The sequence shown here is derived from an EMBL/GenBank/DDBJ whole genome shotgun (WGS) entry which is preliminary data.</text>
</comment>
<accession>A0A5A7Q8J3</accession>
<sequence>MAAPTVAVARRWRRSIGLLRQSMDRLWLGSVRRPSPVPVALTLPPPLLLFPASLQLRSMSSSPGFLVSPPSPSNCGRRRVNERGAGEIQILQSQGLREREERERERDVKSGSHWLGCVVDF</sequence>
<keyword evidence="2" id="KW-1185">Reference proteome</keyword>